<name>A0A3S3LX47_9MAGN</name>
<dbReference type="OrthoDB" id="779884at2759"/>
<dbReference type="Proteomes" id="UP000283530">
    <property type="component" value="Unassembled WGS sequence"/>
</dbReference>
<keyword evidence="2" id="KW-1185">Reference proteome</keyword>
<proteinExistence type="predicted"/>
<dbReference type="AlphaFoldDB" id="A0A3S3LX47"/>
<reference evidence="1 2" key="1">
    <citation type="journal article" date="2019" name="Nat. Plants">
        <title>Stout camphor tree genome fills gaps in understanding of flowering plant genome evolution.</title>
        <authorList>
            <person name="Chaw S.M."/>
            <person name="Liu Y.C."/>
            <person name="Wu Y.W."/>
            <person name="Wang H.Y."/>
            <person name="Lin C.I."/>
            <person name="Wu C.S."/>
            <person name="Ke H.M."/>
            <person name="Chang L.Y."/>
            <person name="Hsu C.Y."/>
            <person name="Yang H.T."/>
            <person name="Sudianto E."/>
            <person name="Hsu M.H."/>
            <person name="Wu K.P."/>
            <person name="Wang L.N."/>
            <person name="Leebens-Mack J.H."/>
            <person name="Tsai I.J."/>
        </authorList>
    </citation>
    <scope>NUCLEOTIDE SEQUENCE [LARGE SCALE GENOMIC DNA]</scope>
    <source>
        <strain evidence="2">cv. Chaw 1501</strain>
        <tissue evidence="1">Young leaves</tissue>
    </source>
</reference>
<protein>
    <submittedName>
        <fullName evidence="1">Uncharacterized protein</fullName>
    </submittedName>
</protein>
<gene>
    <name evidence="1" type="ORF">CKAN_00141100</name>
</gene>
<sequence>MLEDMARPHLFPVNASTIETTRKCLFKYRKELSQMFTSTAWVESNALRTHVGMEITEIILNNTFWKDVEHILKVSEALVVVLRLADSEDKPAMGYVYEAMD</sequence>
<evidence type="ECO:0000313" key="1">
    <source>
        <dbReference type="EMBL" id="RWR73155.1"/>
    </source>
</evidence>
<organism evidence="1 2">
    <name type="scientific">Cinnamomum micranthum f. kanehirae</name>
    <dbReference type="NCBI Taxonomy" id="337451"/>
    <lineage>
        <taxon>Eukaryota</taxon>
        <taxon>Viridiplantae</taxon>
        <taxon>Streptophyta</taxon>
        <taxon>Embryophyta</taxon>
        <taxon>Tracheophyta</taxon>
        <taxon>Spermatophyta</taxon>
        <taxon>Magnoliopsida</taxon>
        <taxon>Magnoliidae</taxon>
        <taxon>Laurales</taxon>
        <taxon>Lauraceae</taxon>
        <taxon>Cinnamomum</taxon>
    </lineage>
</organism>
<accession>A0A3S3LX47</accession>
<evidence type="ECO:0000313" key="2">
    <source>
        <dbReference type="Proteomes" id="UP000283530"/>
    </source>
</evidence>
<dbReference type="EMBL" id="QPKB01000001">
    <property type="protein sequence ID" value="RWR73155.1"/>
    <property type="molecule type" value="Genomic_DNA"/>
</dbReference>
<comment type="caution">
    <text evidence="1">The sequence shown here is derived from an EMBL/GenBank/DDBJ whole genome shotgun (WGS) entry which is preliminary data.</text>
</comment>